<dbReference type="OrthoDB" id="8192078at2759"/>
<dbReference type="AlphaFoldDB" id="A0A026WQQ1"/>
<gene>
    <name evidence="1" type="ORF">X777_02009</name>
</gene>
<reference evidence="1 2" key="1">
    <citation type="journal article" date="2014" name="Curr. Biol.">
        <title>The genome of the clonal raider ant Cerapachys biroi.</title>
        <authorList>
            <person name="Oxley P.R."/>
            <person name="Ji L."/>
            <person name="Fetter-Pruneda I."/>
            <person name="McKenzie S.K."/>
            <person name="Li C."/>
            <person name="Hu H."/>
            <person name="Zhang G."/>
            <person name="Kronauer D.J."/>
        </authorList>
    </citation>
    <scope>NUCLEOTIDE SEQUENCE [LARGE SCALE GENOMIC DNA]</scope>
</reference>
<protein>
    <recommendedName>
        <fullName evidence="3">THAP domain-containing protein</fullName>
    </recommendedName>
</protein>
<keyword evidence="2" id="KW-1185">Reference proteome</keyword>
<dbReference type="EMBL" id="KK107136">
    <property type="protein sequence ID" value="EZA58001.1"/>
    <property type="molecule type" value="Genomic_DNA"/>
</dbReference>
<name>A0A026WQQ1_OOCBI</name>
<sequence length="350" mass="41113">MQLHKYLDHKVLGNKKIFIHVNQINELNTKGISINVEGETKQVYFILSRIAGDNLGLNTILGFTKSFNSSYCCRICYYISKDEMHNTTIENNNLLRNVENYKKHSIEKSHGIIENCIFNNIINFHVTKNISIDPMHDLLEGVCRYDIAKILYELIKAFSVEILNERIKYFCHSSSKNIPNIKYESIINKMIILSASEMHYFVLNLGLFIGDLVPTNSSVWKLYVMLQKIVNISMLESVTKDIVDSFAMLISQYLKLYLKIFKCSFKVKHHYLTHYERIMREFGPLKHFSTIRFEAKHKKIKEYSKVMNFRKCLAYFLSLKHQMQLCHRFICNEGFSIRLSYTVKNCAFIC</sequence>
<dbReference type="Proteomes" id="UP000053097">
    <property type="component" value="Unassembled WGS sequence"/>
</dbReference>
<proteinExistence type="predicted"/>
<evidence type="ECO:0000313" key="2">
    <source>
        <dbReference type="Proteomes" id="UP000053097"/>
    </source>
</evidence>
<dbReference type="PANTHER" id="PTHR31912">
    <property type="entry name" value="IP13529P"/>
    <property type="match status" value="1"/>
</dbReference>
<dbReference type="OMA" id="CRYDIAK"/>
<evidence type="ECO:0008006" key="3">
    <source>
        <dbReference type="Google" id="ProtNLM"/>
    </source>
</evidence>
<accession>A0A026WQQ1</accession>
<organism evidence="1 2">
    <name type="scientific">Ooceraea biroi</name>
    <name type="common">Clonal raider ant</name>
    <name type="synonym">Cerapachys biroi</name>
    <dbReference type="NCBI Taxonomy" id="2015173"/>
    <lineage>
        <taxon>Eukaryota</taxon>
        <taxon>Metazoa</taxon>
        <taxon>Ecdysozoa</taxon>
        <taxon>Arthropoda</taxon>
        <taxon>Hexapoda</taxon>
        <taxon>Insecta</taxon>
        <taxon>Pterygota</taxon>
        <taxon>Neoptera</taxon>
        <taxon>Endopterygota</taxon>
        <taxon>Hymenoptera</taxon>
        <taxon>Apocrita</taxon>
        <taxon>Aculeata</taxon>
        <taxon>Formicoidea</taxon>
        <taxon>Formicidae</taxon>
        <taxon>Dorylinae</taxon>
        <taxon>Ooceraea</taxon>
    </lineage>
</organism>
<evidence type="ECO:0000313" key="1">
    <source>
        <dbReference type="EMBL" id="EZA58001.1"/>
    </source>
</evidence>
<dbReference type="PANTHER" id="PTHR31912:SF34">
    <property type="entry name" value="NOTOCHORD-RELATED PROTEIN"/>
    <property type="match status" value="1"/>
</dbReference>